<name>A0A3A6RFZ4_9VIBR</name>
<dbReference type="RefSeq" id="WP_120029387.1">
    <property type="nucleotide sequence ID" value="NZ_QVMU01000001.1"/>
</dbReference>
<proteinExistence type="predicted"/>
<dbReference type="Gene3D" id="2.120.10.10">
    <property type="match status" value="1"/>
</dbReference>
<comment type="caution">
    <text evidence="2">The sequence shown here is derived from an EMBL/GenBank/DDBJ whole genome shotgun (WGS) entry which is preliminary data.</text>
</comment>
<organism evidence="2 3">
    <name type="scientific">Vibrio sinensis</name>
    <dbReference type="NCBI Taxonomy" id="2302434"/>
    <lineage>
        <taxon>Bacteria</taxon>
        <taxon>Pseudomonadati</taxon>
        <taxon>Pseudomonadota</taxon>
        <taxon>Gammaproteobacteria</taxon>
        <taxon>Vibrionales</taxon>
        <taxon>Vibrionaceae</taxon>
        <taxon>Vibrio</taxon>
    </lineage>
</organism>
<protein>
    <recommendedName>
        <fullName evidence="1">Sialidase domain-containing protein</fullName>
    </recommendedName>
</protein>
<dbReference type="EMBL" id="QVMU01000001">
    <property type="protein sequence ID" value="RJX75631.1"/>
    <property type="molecule type" value="Genomic_DNA"/>
</dbReference>
<accession>A0A3A6RFZ4</accession>
<dbReference type="OrthoDB" id="41724at2"/>
<evidence type="ECO:0000313" key="3">
    <source>
        <dbReference type="Proteomes" id="UP000273252"/>
    </source>
</evidence>
<dbReference type="CDD" id="cd15482">
    <property type="entry name" value="Sialidase_non-viral"/>
    <property type="match status" value="1"/>
</dbReference>
<dbReference type="SUPFAM" id="SSF50939">
    <property type="entry name" value="Sialidases"/>
    <property type="match status" value="1"/>
</dbReference>
<keyword evidence="3" id="KW-1185">Reference proteome</keyword>
<feature type="domain" description="Sialidase" evidence="1">
    <location>
        <begin position="35"/>
        <end position="330"/>
    </location>
</feature>
<dbReference type="InterPro" id="IPR011040">
    <property type="entry name" value="Sialidase"/>
</dbReference>
<reference evidence="2 3" key="1">
    <citation type="submission" date="2018-08" db="EMBL/GenBank/DDBJ databases">
        <title>Vibrio isolated from the Eastern China Marginal Seas.</title>
        <authorList>
            <person name="Li Y."/>
        </authorList>
    </citation>
    <scope>NUCLEOTIDE SEQUENCE [LARGE SCALE GENOMIC DNA]</scope>
    <source>
        <strain evidence="2 3">BEI233</strain>
    </source>
</reference>
<gene>
    <name evidence="2" type="ORF">DZ860_02855</name>
</gene>
<dbReference type="AlphaFoldDB" id="A0A3A6RFZ4"/>
<dbReference type="InterPro" id="IPR036278">
    <property type="entry name" value="Sialidase_sf"/>
</dbReference>
<dbReference type="PANTHER" id="PTHR43752:SF2">
    <property type="entry name" value="BNR_ASP-BOX REPEAT FAMILY PROTEIN"/>
    <property type="match status" value="1"/>
</dbReference>
<sequence length="348" mass="39705">MVNLNNIEKQIVFESHQVPFAQCHASTLLVLPNNEILVAYFAGTKEGENDVGIWLSRQRMGHWLEPIKIVDSPDTANWNPVLHIESGTIWLFFKSGSDVQQWTTEFVISKDYGQTWSAPLPLVEHSLTPRGPVKNKLTRLSNGYWLAPNSIENSHHWDAFCDRSADQGKSWDLVPIPLKHYPPETTNSDGKWQGLADGALWETEPEKIFTWDGVIQPCIWESTPANVHMLMRSTRGRIYRSDSADYGKNWCEAYATQLPNNNSGIDVIKFDDILALIYNPVSGNWAPRTPLSLSFSQDNGTTWCPPIHLETEQGEYSYPAIIYQENCLHITYTDKRKTIVYQRIKINV</sequence>
<dbReference type="Proteomes" id="UP000273252">
    <property type="component" value="Unassembled WGS sequence"/>
</dbReference>
<evidence type="ECO:0000259" key="1">
    <source>
        <dbReference type="Pfam" id="PF13088"/>
    </source>
</evidence>
<evidence type="ECO:0000313" key="2">
    <source>
        <dbReference type="EMBL" id="RJX75631.1"/>
    </source>
</evidence>
<dbReference type="PANTHER" id="PTHR43752">
    <property type="entry name" value="BNR/ASP-BOX REPEAT FAMILY PROTEIN"/>
    <property type="match status" value="1"/>
</dbReference>
<dbReference type="Pfam" id="PF13088">
    <property type="entry name" value="BNR_2"/>
    <property type="match status" value="1"/>
</dbReference>